<feature type="compositionally biased region" description="Low complexity" evidence="5">
    <location>
        <begin position="550"/>
        <end position="565"/>
    </location>
</feature>
<dbReference type="PROSITE" id="PS01360">
    <property type="entry name" value="ZF_MYND_1"/>
    <property type="match status" value="1"/>
</dbReference>
<proteinExistence type="predicted"/>
<feature type="domain" description="SET" evidence="6">
    <location>
        <begin position="66"/>
        <end position="329"/>
    </location>
</feature>
<accession>A0A9P5YVS2</accession>
<keyword evidence="1" id="KW-0479">Metal-binding</keyword>
<feature type="domain" description="MYND-type" evidence="7">
    <location>
        <begin position="111"/>
        <end position="150"/>
    </location>
</feature>
<dbReference type="PROSITE" id="PS50865">
    <property type="entry name" value="ZF_MYND_2"/>
    <property type="match status" value="1"/>
</dbReference>
<keyword evidence="3" id="KW-0862">Zinc</keyword>
<dbReference type="Pfam" id="PF01753">
    <property type="entry name" value="zf-MYND"/>
    <property type="match status" value="1"/>
</dbReference>
<evidence type="ECO:0000313" key="9">
    <source>
        <dbReference type="Proteomes" id="UP000807469"/>
    </source>
</evidence>
<name>A0A9P5YVS2_9AGAR</name>
<evidence type="ECO:0000256" key="3">
    <source>
        <dbReference type="ARBA" id="ARBA00022833"/>
    </source>
</evidence>
<dbReference type="InterPro" id="IPR050869">
    <property type="entry name" value="H3K4_H4K5_MeTrfase"/>
</dbReference>
<dbReference type="InterPro" id="IPR046341">
    <property type="entry name" value="SET_dom_sf"/>
</dbReference>
<evidence type="ECO:0000256" key="1">
    <source>
        <dbReference type="ARBA" id="ARBA00022723"/>
    </source>
</evidence>
<dbReference type="Gene3D" id="6.10.140.2220">
    <property type="match status" value="1"/>
</dbReference>
<feature type="region of interest" description="Disordered" evidence="5">
    <location>
        <begin position="472"/>
        <end position="491"/>
    </location>
</feature>
<evidence type="ECO:0000256" key="2">
    <source>
        <dbReference type="ARBA" id="ARBA00022771"/>
    </source>
</evidence>
<dbReference type="InterPro" id="IPR001214">
    <property type="entry name" value="SET_dom"/>
</dbReference>
<dbReference type="Gene3D" id="2.170.270.10">
    <property type="entry name" value="SET domain"/>
    <property type="match status" value="1"/>
</dbReference>
<protein>
    <submittedName>
        <fullName evidence="8">SET domain-containing protein</fullName>
    </submittedName>
</protein>
<dbReference type="Pfam" id="PF00856">
    <property type="entry name" value="SET"/>
    <property type="match status" value="1"/>
</dbReference>
<evidence type="ECO:0000256" key="4">
    <source>
        <dbReference type="PROSITE-ProRule" id="PRU00134"/>
    </source>
</evidence>
<evidence type="ECO:0000259" key="7">
    <source>
        <dbReference type="PROSITE" id="PS50865"/>
    </source>
</evidence>
<evidence type="ECO:0000256" key="5">
    <source>
        <dbReference type="SAM" id="MobiDB-lite"/>
    </source>
</evidence>
<dbReference type="Proteomes" id="UP000807469">
    <property type="component" value="Unassembled WGS sequence"/>
</dbReference>
<evidence type="ECO:0000313" key="8">
    <source>
        <dbReference type="EMBL" id="KAF9475469.1"/>
    </source>
</evidence>
<evidence type="ECO:0000259" key="6">
    <source>
        <dbReference type="PROSITE" id="PS50280"/>
    </source>
</evidence>
<feature type="compositionally biased region" description="Polar residues" evidence="5">
    <location>
        <begin position="36"/>
        <end position="60"/>
    </location>
</feature>
<sequence>MSDFAALKRQRSAKETRSFVSTKIPPSFSNVDGEDSSSNMDVDQSDQTTATPLGLNSNGLYASIPPSLEVRESQDKGRGLYSKHARKPGDVLLSVKPHVAALSVAKLEGYCSNCFGAKKNSLQRCTGCKVVYYCDSKCQNKDWAFHKHECTAIQRWSASAKSSNANEPVIPADAIRCLARIVWRKQKLGLDSIWAKEIDALQSHRTSLSKDPNAQDSQMYAQLAHALVNFLGLTSPQDMAEYGMQNAADLVDLISRLTTNTFTVSTPSLEPLGACVSPTVALINHSCDPNAVVVFPRAGGEARKLDEPLMQVIALKYIAADDEILTSYIDTTLPRERRQKILRETYHFTCNCTLCAPPPDAPIDFREAMWCPKKCGGVCPLPTEENSFTRCARCKAPVKDTDAVLDAVRVGQEGLDKAEALQISDPEKSIQLTTKLVPILISAGLMQGSHPLLALARLNASLLITHLPSAPDPSVEEIHSPGVQQSSTPIRRQEAQEALDEAIRAATRASAGLAQVLVEGHPVRGVALAEVGKLLCVDEPNPAHVRDPDSGAPSSSSSPSGTSTPRMNVATPAPYPPSGPPRLKLAYETLLRGRAELVIGFGGGKNDGGEVGRDVRALLVDLEKEMAVWKNGVRNVMEDKARLRVGGRK</sequence>
<feature type="region of interest" description="Disordered" evidence="5">
    <location>
        <begin position="540"/>
        <end position="581"/>
    </location>
</feature>
<dbReference type="Gene3D" id="1.10.220.160">
    <property type="match status" value="1"/>
</dbReference>
<dbReference type="GO" id="GO:0008270">
    <property type="term" value="F:zinc ion binding"/>
    <property type="evidence" value="ECO:0007669"/>
    <property type="project" value="UniProtKB-KW"/>
</dbReference>
<dbReference type="SUPFAM" id="SSF144232">
    <property type="entry name" value="HIT/MYND zinc finger-like"/>
    <property type="match status" value="1"/>
</dbReference>
<dbReference type="SUPFAM" id="SSF82199">
    <property type="entry name" value="SET domain"/>
    <property type="match status" value="1"/>
</dbReference>
<dbReference type="OrthoDB" id="265717at2759"/>
<keyword evidence="2 4" id="KW-0863">Zinc-finger</keyword>
<comment type="caution">
    <text evidence="8">The sequence shown here is derived from an EMBL/GenBank/DDBJ whole genome shotgun (WGS) entry which is preliminary data.</text>
</comment>
<dbReference type="PANTHER" id="PTHR12197:SF251">
    <property type="entry name" value="EG:BACR7C10.4 PROTEIN"/>
    <property type="match status" value="1"/>
</dbReference>
<feature type="region of interest" description="Disordered" evidence="5">
    <location>
        <begin position="1"/>
        <end position="60"/>
    </location>
</feature>
<reference evidence="8" key="1">
    <citation type="submission" date="2020-11" db="EMBL/GenBank/DDBJ databases">
        <authorList>
            <consortium name="DOE Joint Genome Institute"/>
            <person name="Ahrendt S."/>
            <person name="Riley R."/>
            <person name="Andreopoulos W."/>
            <person name="Labutti K."/>
            <person name="Pangilinan J."/>
            <person name="Ruiz-Duenas F.J."/>
            <person name="Barrasa J.M."/>
            <person name="Sanchez-Garcia M."/>
            <person name="Camarero S."/>
            <person name="Miyauchi S."/>
            <person name="Serrano A."/>
            <person name="Linde D."/>
            <person name="Babiker R."/>
            <person name="Drula E."/>
            <person name="Ayuso-Fernandez I."/>
            <person name="Pacheco R."/>
            <person name="Padilla G."/>
            <person name="Ferreira P."/>
            <person name="Barriuso J."/>
            <person name="Kellner H."/>
            <person name="Castanera R."/>
            <person name="Alfaro M."/>
            <person name="Ramirez L."/>
            <person name="Pisabarro A.G."/>
            <person name="Kuo A."/>
            <person name="Tritt A."/>
            <person name="Lipzen A."/>
            <person name="He G."/>
            <person name="Yan M."/>
            <person name="Ng V."/>
            <person name="Cullen D."/>
            <person name="Martin F."/>
            <person name="Rosso M.-N."/>
            <person name="Henrissat B."/>
            <person name="Hibbett D."/>
            <person name="Martinez A.T."/>
            <person name="Grigoriev I.V."/>
        </authorList>
    </citation>
    <scope>NUCLEOTIDE SEQUENCE</scope>
    <source>
        <strain evidence="8">CIRM-BRFM 674</strain>
    </source>
</reference>
<gene>
    <name evidence="8" type="ORF">BDN70DRAFT_935847</name>
</gene>
<dbReference type="PROSITE" id="PS50280">
    <property type="entry name" value="SET"/>
    <property type="match status" value="1"/>
</dbReference>
<dbReference type="EMBL" id="MU155331">
    <property type="protein sequence ID" value="KAF9475469.1"/>
    <property type="molecule type" value="Genomic_DNA"/>
</dbReference>
<keyword evidence="9" id="KW-1185">Reference proteome</keyword>
<dbReference type="InterPro" id="IPR002893">
    <property type="entry name" value="Znf_MYND"/>
</dbReference>
<dbReference type="GO" id="GO:0005634">
    <property type="term" value="C:nucleus"/>
    <property type="evidence" value="ECO:0007669"/>
    <property type="project" value="TreeGrafter"/>
</dbReference>
<dbReference type="SMART" id="SM00317">
    <property type="entry name" value="SET"/>
    <property type="match status" value="1"/>
</dbReference>
<dbReference type="AlphaFoldDB" id="A0A9P5YVS2"/>
<dbReference type="PANTHER" id="PTHR12197">
    <property type="entry name" value="HISTONE-LYSINE N-METHYLTRANSFERASE SMYD"/>
    <property type="match status" value="1"/>
</dbReference>
<organism evidence="8 9">
    <name type="scientific">Pholiota conissans</name>
    <dbReference type="NCBI Taxonomy" id="109636"/>
    <lineage>
        <taxon>Eukaryota</taxon>
        <taxon>Fungi</taxon>
        <taxon>Dikarya</taxon>
        <taxon>Basidiomycota</taxon>
        <taxon>Agaricomycotina</taxon>
        <taxon>Agaricomycetes</taxon>
        <taxon>Agaricomycetidae</taxon>
        <taxon>Agaricales</taxon>
        <taxon>Agaricineae</taxon>
        <taxon>Strophariaceae</taxon>
        <taxon>Pholiota</taxon>
    </lineage>
</organism>